<organism evidence="9 10">
    <name type="scientific">Derxia gummosa DSM 723</name>
    <dbReference type="NCBI Taxonomy" id="1121388"/>
    <lineage>
        <taxon>Bacteria</taxon>
        <taxon>Pseudomonadati</taxon>
        <taxon>Pseudomonadota</taxon>
        <taxon>Betaproteobacteria</taxon>
        <taxon>Burkholderiales</taxon>
        <taxon>Alcaligenaceae</taxon>
        <taxon>Derxia</taxon>
    </lineage>
</organism>
<evidence type="ECO:0000256" key="6">
    <source>
        <dbReference type="SAM" id="MobiDB-lite"/>
    </source>
</evidence>
<dbReference type="Gene3D" id="1.20.1250.20">
    <property type="entry name" value="MFS general substrate transporter like domains"/>
    <property type="match status" value="1"/>
</dbReference>
<feature type="transmembrane region" description="Helical" evidence="7">
    <location>
        <begin position="478"/>
        <end position="499"/>
    </location>
</feature>
<evidence type="ECO:0000256" key="5">
    <source>
        <dbReference type="ARBA" id="ARBA00023136"/>
    </source>
</evidence>
<comment type="subcellular location">
    <subcellularLocation>
        <location evidence="1">Membrane</location>
        <topology evidence="1">Multi-pass membrane protein</topology>
    </subcellularLocation>
</comment>
<feature type="transmembrane region" description="Helical" evidence="7">
    <location>
        <begin position="294"/>
        <end position="318"/>
    </location>
</feature>
<protein>
    <submittedName>
        <fullName evidence="10">MFS transporter</fullName>
    </submittedName>
</protein>
<feature type="transmembrane region" description="Helical" evidence="7">
    <location>
        <begin position="324"/>
        <end position="347"/>
    </location>
</feature>
<dbReference type="PANTHER" id="PTHR42718:SF9">
    <property type="entry name" value="MAJOR FACILITATOR SUPERFAMILY MULTIDRUG TRANSPORTER MFSC"/>
    <property type="match status" value="1"/>
</dbReference>
<dbReference type="RefSeq" id="WP_169732525.1">
    <property type="nucleotide sequence ID" value="NZ_AXWS01000013.1"/>
</dbReference>
<dbReference type="InterPro" id="IPR011701">
    <property type="entry name" value="MFS"/>
</dbReference>
<feature type="domain" description="Major facilitator superfamily (MFS) profile" evidence="8">
    <location>
        <begin position="39"/>
        <end position="502"/>
    </location>
</feature>
<evidence type="ECO:0000256" key="4">
    <source>
        <dbReference type="ARBA" id="ARBA00022989"/>
    </source>
</evidence>
<reference evidence="10" key="1">
    <citation type="submission" date="2025-08" db="UniProtKB">
        <authorList>
            <consortium name="RefSeq"/>
        </authorList>
    </citation>
    <scope>IDENTIFICATION</scope>
</reference>
<evidence type="ECO:0000256" key="2">
    <source>
        <dbReference type="ARBA" id="ARBA00022448"/>
    </source>
</evidence>
<dbReference type="PROSITE" id="PS50850">
    <property type="entry name" value="MFS"/>
    <property type="match status" value="1"/>
</dbReference>
<evidence type="ECO:0000259" key="8">
    <source>
        <dbReference type="PROSITE" id="PS50850"/>
    </source>
</evidence>
<feature type="transmembrane region" description="Helical" evidence="7">
    <location>
        <begin position="382"/>
        <end position="406"/>
    </location>
</feature>
<feature type="transmembrane region" description="Helical" evidence="7">
    <location>
        <begin position="359"/>
        <end position="376"/>
    </location>
</feature>
<dbReference type="Pfam" id="PF07690">
    <property type="entry name" value="MFS_1"/>
    <property type="match status" value="1"/>
</dbReference>
<keyword evidence="5 7" id="KW-0472">Membrane</keyword>
<evidence type="ECO:0000256" key="3">
    <source>
        <dbReference type="ARBA" id="ARBA00022692"/>
    </source>
</evidence>
<dbReference type="GO" id="GO:0022857">
    <property type="term" value="F:transmembrane transporter activity"/>
    <property type="evidence" value="ECO:0007669"/>
    <property type="project" value="InterPro"/>
</dbReference>
<feature type="transmembrane region" description="Helical" evidence="7">
    <location>
        <begin position="40"/>
        <end position="61"/>
    </location>
</feature>
<dbReference type="GO" id="GO:0016020">
    <property type="term" value="C:membrane"/>
    <property type="evidence" value="ECO:0007669"/>
    <property type="project" value="UniProtKB-SubCell"/>
</dbReference>
<feature type="transmembrane region" description="Helical" evidence="7">
    <location>
        <begin position="229"/>
        <end position="248"/>
    </location>
</feature>
<feature type="transmembrane region" description="Helical" evidence="7">
    <location>
        <begin position="254"/>
        <end position="273"/>
    </location>
</feature>
<feature type="transmembrane region" description="Helical" evidence="7">
    <location>
        <begin position="426"/>
        <end position="447"/>
    </location>
</feature>
<dbReference type="AlphaFoldDB" id="A0A8B6XD25"/>
<dbReference type="Proteomes" id="UP000675920">
    <property type="component" value="Unplaced"/>
</dbReference>
<feature type="transmembrane region" description="Helical" evidence="7">
    <location>
        <begin position="163"/>
        <end position="184"/>
    </location>
</feature>
<keyword evidence="4 7" id="KW-1133">Transmembrane helix</keyword>
<dbReference type="InterPro" id="IPR020846">
    <property type="entry name" value="MFS_dom"/>
</dbReference>
<feature type="transmembrane region" description="Helical" evidence="7">
    <location>
        <begin position="190"/>
        <end position="209"/>
    </location>
</feature>
<evidence type="ECO:0000313" key="9">
    <source>
        <dbReference type="Proteomes" id="UP000675920"/>
    </source>
</evidence>
<proteinExistence type="predicted"/>
<keyword evidence="3 7" id="KW-0812">Transmembrane</keyword>
<sequence>MSAVPAASSSPSPSLSDGRPTAATGVAGAPATAAPLRTRLLGIGALTGVELLGNGMVMFSAAQLMHALGLTAAQFGLAYTLYGVAAIVMLCKHRWMVERLGYRRFAAGSLLVHAAGSLVCACADGPALFMLGRLLQGLGGATFFTAGRLVVNTLPPANRLAGMKAFVTGMFTASALAPLLAALLLETVGWRGLFLAALPWAAVVTRLALRHLPTDITPPEARSQAHWGWLLWLAVGSFGLQYAIQAIGVAPAELPMLALVAGGSAVALLPFAWRQWHHERPLLDYRGLARQRYLVGLCLYFAGYALIGASGLMLPWLLHVAGGVGLGATALVCSASVVASLAMALFHLMYGLRWPRHRVWMLVGLVLVGAGNLAIARTGTEALPSMVCAGLLVGLALPLFMGPVALNTFIELPPEVLSHATQVKNVVRQLGLSSGIALATFSLHVFAGGEGARAGMGGWIADALRGLAAAGGEADGLVAARLVFALLAVGVLPLGVVVAGQRVIR</sequence>
<accession>A0A8B6XD25</accession>
<evidence type="ECO:0000256" key="7">
    <source>
        <dbReference type="SAM" id="Phobius"/>
    </source>
</evidence>
<feature type="transmembrane region" description="Helical" evidence="7">
    <location>
        <begin position="110"/>
        <end position="128"/>
    </location>
</feature>
<dbReference type="InterPro" id="IPR036259">
    <property type="entry name" value="MFS_trans_sf"/>
</dbReference>
<feature type="transmembrane region" description="Helical" evidence="7">
    <location>
        <begin position="134"/>
        <end position="151"/>
    </location>
</feature>
<evidence type="ECO:0000313" key="10">
    <source>
        <dbReference type="RefSeq" id="WP_169732525.1"/>
    </source>
</evidence>
<keyword evidence="2" id="KW-0813">Transport</keyword>
<dbReference type="SUPFAM" id="SSF103473">
    <property type="entry name" value="MFS general substrate transporter"/>
    <property type="match status" value="1"/>
</dbReference>
<feature type="transmembrane region" description="Helical" evidence="7">
    <location>
        <begin position="67"/>
        <end position="90"/>
    </location>
</feature>
<keyword evidence="9" id="KW-1185">Reference proteome</keyword>
<evidence type="ECO:0000256" key="1">
    <source>
        <dbReference type="ARBA" id="ARBA00004141"/>
    </source>
</evidence>
<feature type="region of interest" description="Disordered" evidence="6">
    <location>
        <begin position="1"/>
        <end position="26"/>
    </location>
</feature>
<dbReference type="PANTHER" id="PTHR42718">
    <property type="entry name" value="MAJOR FACILITATOR SUPERFAMILY MULTIDRUG TRANSPORTER MFSC"/>
    <property type="match status" value="1"/>
</dbReference>
<name>A0A8B6XD25_9BURK</name>